<dbReference type="RefSeq" id="WP_009713168.1">
    <property type="nucleotide sequence ID" value="NZ_GG657754.1"/>
</dbReference>
<dbReference type="AlphaFoldDB" id="D9WHU4"/>
<organism evidence="1 2">
    <name type="scientific">Streptomyces himastatinicus ATCC 53653</name>
    <dbReference type="NCBI Taxonomy" id="457427"/>
    <lineage>
        <taxon>Bacteria</taxon>
        <taxon>Bacillati</taxon>
        <taxon>Actinomycetota</taxon>
        <taxon>Actinomycetes</taxon>
        <taxon>Kitasatosporales</taxon>
        <taxon>Streptomycetaceae</taxon>
        <taxon>Streptomyces</taxon>
        <taxon>Streptomyces violaceusniger group</taxon>
    </lineage>
</organism>
<dbReference type="InterPro" id="IPR023159">
    <property type="entry name" value="SO1590-like_sf"/>
</dbReference>
<protein>
    <recommendedName>
        <fullName evidence="3">DUF3224 domain-containing protein</fullName>
    </recommendedName>
</protein>
<accession>D9WHU4</accession>
<evidence type="ECO:0008006" key="3">
    <source>
        <dbReference type="Google" id="ProtNLM"/>
    </source>
</evidence>
<dbReference type="Pfam" id="PF11528">
    <property type="entry name" value="DUF3224"/>
    <property type="match status" value="1"/>
</dbReference>
<name>D9WHU4_9ACTN</name>
<dbReference type="STRING" id="457427.SSOG_01058"/>
<keyword evidence="2" id="KW-1185">Reference proteome</keyword>
<proteinExistence type="predicted"/>
<dbReference type="Gene3D" id="2.40.350.10">
    <property type="entry name" value="SO1590-like"/>
    <property type="match status" value="1"/>
</dbReference>
<sequence>MTTHATGTFTFADWQEKPVGEVAGGAKLAHATVTNGYSGALTASGTTCQYAIVYLADKTGTFSGHELVDGRLDGRRGSFVLAQHGTFGEDSTVTCAFEVVPGSGTGELAGLTGAGSFTAPQGIEAVSYAFDYELG</sequence>
<reference evidence="1 2" key="1">
    <citation type="submission" date="2009-02" db="EMBL/GenBank/DDBJ databases">
        <title>Annotation of Streptomyces hygroscopicus strain ATCC 53653.</title>
        <authorList>
            <consortium name="The Broad Institute Genome Sequencing Platform"/>
            <consortium name="Broad Institute Microbial Sequencing Center"/>
            <person name="Fischbach M."/>
            <person name="Godfrey P."/>
            <person name="Ward D."/>
            <person name="Young S."/>
            <person name="Zeng Q."/>
            <person name="Koehrsen M."/>
            <person name="Alvarado L."/>
            <person name="Berlin A.M."/>
            <person name="Bochicchio J."/>
            <person name="Borenstein D."/>
            <person name="Chapman S.B."/>
            <person name="Chen Z."/>
            <person name="Engels R."/>
            <person name="Freedman E."/>
            <person name="Gellesch M."/>
            <person name="Goldberg J."/>
            <person name="Griggs A."/>
            <person name="Gujja S."/>
            <person name="Heilman E.R."/>
            <person name="Heiman D.I."/>
            <person name="Hepburn T.A."/>
            <person name="Howarth C."/>
            <person name="Jen D."/>
            <person name="Larson L."/>
            <person name="Lewis B."/>
            <person name="Mehta T."/>
            <person name="Park D."/>
            <person name="Pearson M."/>
            <person name="Richards J."/>
            <person name="Roberts A."/>
            <person name="Saif S."/>
            <person name="Shea T.D."/>
            <person name="Shenoy N."/>
            <person name="Sisk P."/>
            <person name="Stolte C."/>
            <person name="Sykes S.N."/>
            <person name="Thomson T."/>
            <person name="Walk T."/>
            <person name="White J."/>
            <person name="Yandava C."/>
            <person name="Straight P."/>
            <person name="Clardy J."/>
            <person name="Hung D."/>
            <person name="Kolter R."/>
            <person name="Mekalanos J."/>
            <person name="Walker S."/>
            <person name="Walsh C.T."/>
            <person name="Wieland-Brown L.C."/>
            <person name="Haas B."/>
            <person name="Nusbaum C."/>
            <person name="Birren B."/>
        </authorList>
    </citation>
    <scope>NUCLEOTIDE SEQUENCE [LARGE SCALE GENOMIC DNA]</scope>
    <source>
        <strain evidence="1 2">ATCC 53653</strain>
    </source>
</reference>
<dbReference type="OrthoDB" id="7947478at2"/>
<dbReference type="Proteomes" id="UP000003963">
    <property type="component" value="Unassembled WGS sequence"/>
</dbReference>
<gene>
    <name evidence="1" type="ORF">SSOG_01058</name>
</gene>
<dbReference type="EMBL" id="GG657754">
    <property type="protein sequence ID" value="EFL21346.1"/>
    <property type="molecule type" value="Genomic_DNA"/>
</dbReference>
<evidence type="ECO:0000313" key="1">
    <source>
        <dbReference type="EMBL" id="EFL21346.1"/>
    </source>
</evidence>
<dbReference type="InterPro" id="IPR021607">
    <property type="entry name" value="DUF3224"/>
</dbReference>
<evidence type="ECO:0000313" key="2">
    <source>
        <dbReference type="Proteomes" id="UP000003963"/>
    </source>
</evidence>
<dbReference type="SUPFAM" id="SSF159238">
    <property type="entry name" value="SO1590-like"/>
    <property type="match status" value="1"/>
</dbReference>
<dbReference type="HOGENOM" id="CLU_111671_2_1_11"/>